<dbReference type="InterPro" id="IPR029032">
    <property type="entry name" value="AhpD-like"/>
</dbReference>
<comment type="caution">
    <text evidence="2">The sequence shown here is derived from an EMBL/GenBank/DDBJ whole genome shotgun (WGS) entry which is preliminary data.</text>
</comment>
<feature type="domain" description="Carboxymuconolactone decarboxylase-like" evidence="1">
    <location>
        <begin position="44"/>
        <end position="102"/>
    </location>
</feature>
<proteinExistence type="predicted"/>
<dbReference type="AlphaFoldDB" id="A0A2T3NUR2"/>
<name>A0A2T3NUR2_9GAMM</name>
<dbReference type="Gene3D" id="1.20.1290.10">
    <property type="entry name" value="AhpD-like"/>
    <property type="match status" value="1"/>
</dbReference>
<evidence type="ECO:0000313" key="2">
    <source>
        <dbReference type="EMBL" id="PSW19975.1"/>
    </source>
</evidence>
<organism evidence="2 3">
    <name type="scientific">Photobacterium sanctipauli</name>
    <dbReference type="NCBI Taxonomy" id="1342794"/>
    <lineage>
        <taxon>Bacteria</taxon>
        <taxon>Pseudomonadati</taxon>
        <taxon>Pseudomonadota</taxon>
        <taxon>Gammaproteobacteria</taxon>
        <taxon>Vibrionales</taxon>
        <taxon>Vibrionaceae</taxon>
        <taxon>Photobacterium</taxon>
    </lineage>
</organism>
<evidence type="ECO:0000259" key="1">
    <source>
        <dbReference type="Pfam" id="PF02627"/>
    </source>
</evidence>
<sequence>MTMTRIPYLDQNTDLEPDAAETFEHIKESRGNVIGIFALQLNSPPVARLTADLGGYLRFDSILPPIVKELVILTTLSENYCQFEWAFHEGFAIEAGISPQVVDVIKYRRPIHSEPEVSEQEAMLITFVREVVNNKRVKNSVYQALKQAFNTQEITEIAALTGYYCMVACQLNVFELGAPEGMPHLQEPSL</sequence>
<accession>A0A2T3NUR2</accession>
<dbReference type="EMBL" id="PYMA01000005">
    <property type="protein sequence ID" value="PSW19975.1"/>
    <property type="molecule type" value="Genomic_DNA"/>
</dbReference>
<dbReference type="GO" id="GO:0051920">
    <property type="term" value="F:peroxiredoxin activity"/>
    <property type="evidence" value="ECO:0007669"/>
    <property type="project" value="InterPro"/>
</dbReference>
<keyword evidence="3" id="KW-1185">Reference proteome</keyword>
<protein>
    <submittedName>
        <fullName evidence="2">Carboxymuconolactone decarboxylase family protein</fullName>
    </submittedName>
</protein>
<reference evidence="2 3" key="1">
    <citation type="submission" date="2018-01" db="EMBL/GenBank/DDBJ databases">
        <title>Whole genome sequencing of Histamine producing bacteria.</title>
        <authorList>
            <person name="Butler K."/>
        </authorList>
    </citation>
    <scope>NUCLEOTIDE SEQUENCE [LARGE SCALE GENOMIC DNA]</scope>
    <source>
        <strain evidence="2 3">DSM 100436</strain>
    </source>
</reference>
<dbReference type="PANTHER" id="PTHR34846">
    <property type="entry name" value="4-CARBOXYMUCONOLACTONE DECARBOXYLASE FAMILY PROTEIN (AFU_ORTHOLOGUE AFUA_6G11590)"/>
    <property type="match status" value="1"/>
</dbReference>
<dbReference type="Pfam" id="PF02627">
    <property type="entry name" value="CMD"/>
    <property type="match status" value="1"/>
</dbReference>
<dbReference type="Proteomes" id="UP000241771">
    <property type="component" value="Unassembled WGS sequence"/>
</dbReference>
<dbReference type="InterPro" id="IPR003779">
    <property type="entry name" value="CMD-like"/>
</dbReference>
<dbReference type="PANTHER" id="PTHR34846:SF11">
    <property type="entry name" value="4-CARBOXYMUCONOLACTONE DECARBOXYLASE FAMILY PROTEIN (AFU_ORTHOLOGUE AFUA_6G11590)"/>
    <property type="match status" value="1"/>
</dbReference>
<evidence type="ECO:0000313" key="3">
    <source>
        <dbReference type="Proteomes" id="UP000241771"/>
    </source>
</evidence>
<gene>
    <name evidence="2" type="ORF">C9I98_11000</name>
</gene>
<dbReference type="SUPFAM" id="SSF69118">
    <property type="entry name" value="AhpD-like"/>
    <property type="match status" value="1"/>
</dbReference>